<dbReference type="CDD" id="cd00085">
    <property type="entry name" value="HNHc"/>
    <property type="match status" value="1"/>
</dbReference>
<keyword evidence="2" id="KW-0695">RNA-directed DNA polymerase</keyword>
<dbReference type="SUPFAM" id="SSF56672">
    <property type="entry name" value="DNA/RNA polymerases"/>
    <property type="match status" value="1"/>
</dbReference>
<name>A0A2U3LIB1_9FIRM</name>
<dbReference type="InterPro" id="IPR030931">
    <property type="entry name" value="Group_II_RT_mat"/>
</dbReference>
<dbReference type="EMBL" id="OMOF01000464">
    <property type="protein sequence ID" value="SPF51594.1"/>
    <property type="molecule type" value="Genomic_DNA"/>
</dbReference>
<sequence>MATTTANTKLRHNEYYGQQSTFDELYERSLNGANFNKLYDKIVEESNILLAYRNIKANTGSKTKGTDGLTIKDISGMTNQQVITMVRGRLKHYTPQSVRRVEILKENGKLRPLGIPTMSDRLIQECILQILEPICEAKFHNHSFGFRPNRSTEHAKATMHRMINLQHLHFVIDVDIKAFFDNVDHGKLLKQMWTMGIQDKNLLCIISAMLKAEIEGIGIPNKGVPQGGLCSPLFSNVVLNELDWWISDQWESFETSHPKIDKSNYKTKVMRRMSKLKECYIIRYADDFKIMCRTREAAERMFIAVKLWLKERLNLEISSEKSKITNLRKKSSEFLGFKIKAVVKGMKRVANSNIKPSAIIKIMAKGKELIKKIQKNPTSENVSLYNSYVLGTHNYYRIATHCTKDFSKIGYYLDRIIKIRWKSISTNKGSPSKIYLEKYKGYDKQKTYINGLIIFPMSACKTKNAWNFSKKVNKFTPEGRKLIHKQIECVSDFEFIYLTKNPVKNRSIEYNDNRISLFSAQSGRCGVLGERLEVNDFHCHNIIPINAGGGDEYNNLVIISPDIHRLIHATKSESIHQVLAKLELSKKQIAKVNKFRVKVGNIVI</sequence>
<keyword evidence="2" id="KW-0548">Nucleotidyltransferase</keyword>
<protein>
    <submittedName>
        <fullName evidence="2">Retron-type reverse transcriptase</fullName>
    </submittedName>
</protein>
<gene>
    <name evidence="2" type="ORF">SBF1_5160001</name>
</gene>
<organism evidence="2 3">
    <name type="scientific">Candidatus Desulfosporosinus infrequens</name>
    <dbReference type="NCBI Taxonomy" id="2043169"/>
    <lineage>
        <taxon>Bacteria</taxon>
        <taxon>Bacillati</taxon>
        <taxon>Bacillota</taxon>
        <taxon>Clostridia</taxon>
        <taxon>Eubacteriales</taxon>
        <taxon>Desulfitobacteriaceae</taxon>
        <taxon>Desulfosporosinus</taxon>
    </lineage>
</organism>
<dbReference type="PROSITE" id="PS50878">
    <property type="entry name" value="RT_POL"/>
    <property type="match status" value="1"/>
</dbReference>
<dbReference type="Gene3D" id="1.10.30.50">
    <property type="match status" value="1"/>
</dbReference>
<keyword evidence="2" id="KW-0808">Transferase</keyword>
<proteinExistence type="predicted"/>
<reference evidence="3" key="1">
    <citation type="submission" date="2018-02" db="EMBL/GenBank/DDBJ databases">
        <authorList>
            <person name="Hausmann B."/>
        </authorList>
    </citation>
    <scope>NUCLEOTIDE SEQUENCE [LARGE SCALE GENOMIC DNA]</scope>
    <source>
        <strain evidence="3">Peat soil MAG SbF1</strain>
    </source>
</reference>
<dbReference type="NCBIfam" id="TIGR04416">
    <property type="entry name" value="group_II_RT_mat"/>
    <property type="match status" value="1"/>
</dbReference>
<dbReference type="AlphaFoldDB" id="A0A2U3LIB1"/>
<dbReference type="PANTHER" id="PTHR34047:SF8">
    <property type="entry name" value="PROTEIN YKFC"/>
    <property type="match status" value="1"/>
</dbReference>
<dbReference type="GO" id="GO:0003964">
    <property type="term" value="F:RNA-directed DNA polymerase activity"/>
    <property type="evidence" value="ECO:0007669"/>
    <property type="project" value="UniProtKB-KW"/>
</dbReference>
<dbReference type="InterPro" id="IPR043502">
    <property type="entry name" value="DNA/RNA_pol_sf"/>
</dbReference>
<dbReference type="OrthoDB" id="9793236at2"/>
<accession>A0A2U3LIB1</accession>
<dbReference type="Pfam" id="PF00078">
    <property type="entry name" value="RVT_1"/>
    <property type="match status" value="1"/>
</dbReference>
<feature type="domain" description="Reverse transcriptase" evidence="1">
    <location>
        <begin position="84"/>
        <end position="339"/>
    </location>
</feature>
<evidence type="ECO:0000313" key="2">
    <source>
        <dbReference type="EMBL" id="SPF51594.1"/>
    </source>
</evidence>
<dbReference type="PANTHER" id="PTHR34047">
    <property type="entry name" value="NUCLEAR INTRON MATURASE 1, MITOCHONDRIAL-RELATED"/>
    <property type="match status" value="1"/>
</dbReference>
<dbReference type="InterPro" id="IPR000477">
    <property type="entry name" value="RT_dom"/>
</dbReference>
<dbReference type="InterPro" id="IPR051083">
    <property type="entry name" value="GrpII_Intron_Splice-Mob/Def"/>
</dbReference>
<dbReference type="CDD" id="cd01651">
    <property type="entry name" value="RT_G2_intron"/>
    <property type="match status" value="1"/>
</dbReference>
<dbReference type="Proteomes" id="UP000238916">
    <property type="component" value="Unassembled WGS sequence"/>
</dbReference>
<evidence type="ECO:0000313" key="3">
    <source>
        <dbReference type="Proteomes" id="UP000238916"/>
    </source>
</evidence>
<dbReference type="InterPro" id="IPR003615">
    <property type="entry name" value="HNH_nuc"/>
</dbReference>
<evidence type="ECO:0000259" key="1">
    <source>
        <dbReference type="PROSITE" id="PS50878"/>
    </source>
</evidence>